<sequence length="112" mass="13011">MRQFFFLWFTLGWLLMYACCFLSACSRFTAIVLYDMHEKLLLGLWKFVIPSQALQDFLDNFFPVSSCVFCLSLPYYTIFLPGPVNAELKKFMLMLKIPSRIGVADNRADNVT</sequence>
<evidence type="ECO:0000313" key="2">
    <source>
        <dbReference type="Proteomes" id="UP000005239"/>
    </source>
</evidence>
<dbReference type="PROSITE" id="PS51257">
    <property type="entry name" value="PROKAR_LIPOPROTEIN"/>
    <property type="match status" value="1"/>
</dbReference>
<reference evidence="1" key="2">
    <citation type="submission" date="2022-06" db="UniProtKB">
        <authorList>
            <consortium name="EnsemblMetazoa"/>
        </authorList>
    </citation>
    <scope>IDENTIFICATION</scope>
    <source>
        <strain evidence="1">PS312</strain>
    </source>
</reference>
<name>A0A2A6C205_PRIPA</name>
<evidence type="ECO:0000313" key="1">
    <source>
        <dbReference type="EnsemblMetazoa" id="PPA40640.1"/>
    </source>
</evidence>
<gene>
    <name evidence="1" type="primary">WBGene00279009</name>
</gene>
<keyword evidence="2" id="KW-1185">Reference proteome</keyword>
<accession>A0A2A6C205</accession>
<organism evidence="1 2">
    <name type="scientific">Pristionchus pacificus</name>
    <name type="common">Parasitic nematode worm</name>
    <dbReference type="NCBI Taxonomy" id="54126"/>
    <lineage>
        <taxon>Eukaryota</taxon>
        <taxon>Metazoa</taxon>
        <taxon>Ecdysozoa</taxon>
        <taxon>Nematoda</taxon>
        <taxon>Chromadorea</taxon>
        <taxon>Rhabditida</taxon>
        <taxon>Rhabditina</taxon>
        <taxon>Diplogasteromorpha</taxon>
        <taxon>Diplogasteroidea</taxon>
        <taxon>Neodiplogasteridae</taxon>
        <taxon>Pristionchus</taxon>
    </lineage>
</organism>
<dbReference type="AlphaFoldDB" id="A0A2A6C205"/>
<proteinExistence type="predicted"/>
<protein>
    <submittedName>
        <fullName evidence="1">Uncharacterized protein</fullName>
    </submittedName>
</protein>
<accession>A0A8R1Z057</accession>
<reference evidence="2" key="1">
    <citation type="journal article" date="2008" name="Nat. Genet.">
        <title>The Pristionchus pacificus genome provides a unique perspective on nematode lifestyle and parasitism.</title>
        <authorList>
            <person name="Dieterich C."/>
            <person name="Clifton S.W."/>
            <person name="Schuster L.N."/>
            <person name="Chinwalla A."/>
            <person name="Delehaunty K."/>
            <person name="Dinkelacker I."/>
            <person name="Fulton L."/>
            <person name="Fulton R."/>
            <person name="Godfrey J."/>
            <person name="Minx P."/>
            <person name="Mitreva M."/>
            <person name="Roeseler W."/>
            <person name="Tian H."/>
            <person name="Witte H."/>
            <person name="Yang S.P."/>
            <person name="Wilson R.K."/>
            <person name="Sommer R.J."/>
        </authorList>
    </citation>
    <scope>NUCLEOTIDE SEQUENCE [LARGE SCALE GENOMIC DNA]</scope>
    <source>
        <strain evidence="2">PS312</strain>
    </source>
</reference>
<dbReference type="Proteomes" id="UP000005239">
    <property type="component" value="Unassembled WGS sequence"/>
</dbReference>
<dbReference type="EnsemblMetazoa" id="PPA40640.1">
    <property type="protein sequence ID" value="PPA40640.1"/>
    <property type="gene ID" value="WBGene00279009"/>
</dbReference>